<keyword evidence="1" id="KW-0472">Membrane</keyword>
<feature type="transmembrane region" description="Helical" evidence="1">
    <location>
        <begin position="126"/>
        <end position="146"/>
    </location>
</feature>
<dbReference type="VEuPathDB" id="FungiDB:Z519_01616"/>
<dbReference type="PANTHER" id="PTHR37019:SF1">
    <property type="entry name" value="EXPERA DOMAIN-CONTAINING PROTEIN"/>
    <property type="match status" value="1"/>
</dbReference>
<name>A0A0D2GI61_CLAB1</name>
<dbReference type="Proteomes" id="UP000053789">
    <property type="component" value="Unassembled WGS sequence"/>
</dbReference>
<evidence type="ECO:0000313" key="4">
    <source>
        <dbReference type="Proteomes" id="UP000053789"/>
    </source>
</evidence>
<feature type="domain" description="DUF7704" evidence="2">
    <location>
        <begin position="5"/>
        <end position="143"/>
    </location>
</feature>
<proteinExistence type="predicted"/>
<organism evidence="3 4">
    <name type="scientific">Cladophialophora bantiana (strain ATCC 10958 / CBS 173.52 / CDC B-1940 / NIH 8579)</name>
    <name type="common">Xylohypha bantiana</name>
    <dbReference type="NCBI Taxonomy" id="1442370"/>
    <lineage>
        <taxon>Eukaryota</taxon>
        <taxon>Fungi</taxon>
        <taxon>Dikarya</taxon>
        <taxon>Ascomycota</taxon>
        <taxon>Pezizomycotina</taxon>
        <taxon>Eurotiomycetes</taxon>
        <taxon>Chaetothyriomycetidae</taxon>
        <taxon>Chaetothyriales</taxon>
        <taxon>Herpotrichiellaceae</taxon>
        <taxon>Cladophialophora</taxon>
    </lineage>
</organism>
<dbReference type="OrthoDB" id="2937326at2759"/>
<dbReference type="EMBL" id="KN846981">
    <property type="protein sequence ID" value="KIW98032.1"/>
    <property type="molecule type" value="Genomic_DNA"/>
</dbReference>
<evidence type="ECO:0000259" key="2">
    <source>
        <dbReference type="Pfam" id="PF24803"/>
    </source>
</evidence>
<feature type="transmembrane region" description="Helical" evidence="1">
    <location>
        <begin position="20"/>
        <end position="40"/>
    </location>
</feature>
<dbReference type="Pfam" id="PF24803">
    <property type="entry name" value="DUF7704"/>
    <property type="match status" value="1"/>
</dbReference>
<keyword evidence="4" id="KW-1185">Reference proteome</keyword>
<dbReference type="GeneID" id="27694544"/>
<dbReference type="HOGENOM" id="CLU_112091_1_1_1"/>
<reference evidence="3" key="1">
    <citation type="submission" date="2015-01" db="EMBL/GenBank/DDBJ databases">
        <title>The Genome Sequence of Cladophialophora bantiana CBS 173.52.</title>
        <authorList>
            <consortium name="The Broad Institute Genomics Platform"/>
            <person name="Cuomo C."/>
            <person name="de Hoog S."/>
            <person name="Gorbushina A."/>
            <person name="Stielow B."/>
            <person name="Teixiera M."/>
            <person name="Abouelleil A."/>
            <person name="Chapman S.B."/>
            <person name="Priest M."/>
            <person name="Young S.K."/>
            <person name="Wortman J."/>
            <person name="Nusbaum C."/>
            <person name="Birren B."/>
        </authorList>
    </citation>
    <scope>NUCLEOTIDE SEQUENCE [LARGE SCALE GENOMIC DNA]</scope>
    <source>
        <strain evidence="3">CBS 173.52</strain>
    </source>
</reference>
<feature type="transmembrane region" description="Helical" evidence="1">
    <location>
        <begin position="84"/>
        <end position="106"/>
    </location>
</feature>
<keyword evidence="1" id="KW-1133">Transmembrane helix</keyword>
<sequence length="154" mass="16341">MASPTIPTFYRVFFSTIDPLIALSGALTQLFAPTTILTLYNPSSATLPPAIETTVLLDSTAGYLVSTMFLQVVMLRARPADLTVWRCLQGSILIQDLAIIGAVVGALKTQHRLDWGLVTAKEWSNLAILAGVGALRAAFLLGIGVGGRGKAKKT</sequence>
<evidence type="ECO:0000313" key="3">
    <source>
        <dbReference type="EMBL" id="KIW98032.1"/>
    </source>
</evidence>
<protein>
    <recommendedName>
        <fullName evidence="2">DUF7704 domain-containing protein</fullName>
    </recommendedName>
</protein>
<accession>A0A0D2GI61</accession>
<feature type="transmembrane region" description="Helical" evidence="1">
    <location>
        <begin position="60"/>
        <end position="77"/>
    </location>
</feature>
<dbReference type="InterPro" id="IPR056121">
    <property type="entry name" value="DUF7704"/>
</dbReference>
<dbReference type="AlphaFoldDB" id="A0A0D2GI61"/>
<evidence type="ECO:0000256" key="1">
    <source>
        <dbReference type="SAM" id="Phobius"/>
    </source>
</evidence>
<gene>
    <name evidence="3" type="ORF">Z519_01616</name>
</gene>
<dbReference type="RefSeq" id="XP_016624701.1">
    <property type="nucleotide sequence ID" value="XM_016759373.1"/>
</dbReference>
<keyword evidence="1" id="KW-0812">Transmembrane</keyword>
<dbReference type="PANTHER" id="PTHR37019">
    <property type="entry name" value="CHROMOSOME 1, WHOLE GENOME SHOTGUN SEQUENCE"/>
    <property type="match status" value="1"/>
</dbReference>